<dbReference type="RefSeq" id="WP_068617421.1">
    <property type="nucleotide sequence ID" value="NZ_CP016268.1"/>
</dbReference>
<dbReference type="InterPro" id="IPR011990">
    <property type="entry name" value="TPR-like_helical_dom_sf"/>
</dbReference>
<protein>
    <submittedName>
        <fullName evidence="2">Uncharacterized protein</fullName>
    </submittedName>
</protein>
<dbReference type="EMBL" id="CP016268">
    <property type="protein sequence ID" value="ANO52268.1"/>
    <property type="molecule type" value="Genomic_DNA"/>
</dbReference>
<gene>
    <name evidence="2" type="ORF">BA177_14700</name>
</gene>
<sequence length="501" mass="56598">MRFIHVYRIARLTPLTMILLASGSVLSAQEPASNNDVSNTDDELQPITVRDPRYTENFADEEPIDDQSLAELAPSPSERLRSLFKLYRDAVADSMFAEADTLAKQIVELTIEINGLDSETTARAITNLAIAQHGNGDYASAKLNFQSAIDIVERITDRLNEDLINPLKGLAASELALGNIAAAAETFQRATHISHVNLGPHNLDQIELLESLAESYLAAGDLDEAIAIQERIFSLRARNVDLDSEDILPALTSQARWLHRVQMYDRERYTWRRVLAILEDHRGRDDLSLIAPLTGLGQSYLYISVPDTNYFHPTSNTTGEIYLKRALRIAEENPQSNWEIKTQAMIALADYYTLTDKPSRAERVYRDAWELLTANPDFEKQRTELLQSLQILQDIQPPRFYGVDSDAVPSRRIDDFESGTIVYQYSLSSRGKPTNITLLEAQPEVFDDMERAVARELRRFVQRPRVVDGNTVQTDNLTYTHNFFYRESDLPDATTAADTSQ</sequence>
<dbReference type="SMART" id="SM00028">
    <property type="entry name" value="TPR"/>
    <property type="match status" value="3"/>
</dbReference>
<evidence type="ECO:0000313" key="2">
    <source>
        <dbReference type="EMBL" id="ANO52268.1"/>
    </source>
</evidence>
<dbReference type="KEGG" id="woc:BA177_14700"/>
<keyword evidence="1" id="KW-0732">Signal</keyword>
<proteinExistence type="predicted"/>
<feature type="chain" id="PRO_5008260276" evidence="1">
    <location>
        <begin position="28"/>
        <end position="501"/>
    </location>
</feature>
<dbReference type="Proteomes" id="UP000092695">
    <property type="component" value="Chromosome"/>
</dbReference>
<dbReference type="Pfam" id="PF13424">
    <property type="entry name" value="TPR_12"/>
    <property type="match status" value="1"/>
</dbReference>
<feature type="signal peptide" evidence="1">
    <location>
        <begin position="1"/>
        <end position="27"/>
    </location>
</feature>
<dbReference type="OrthoDB" id="5728367at2"/>
<evidence type="ECO:0000256" key="1">
    <source>
        <dbReference type="SAM" id="SignalP"/>
    </source>
</evidence>
<accession>A0A193LIJ6</accession>
<evidence type="ECO:0000313" key="3">
    <source>
        <dbReference type="Proteomes" id="UP000092695"/>
    </source>
</evidence>
<name>A0A193LIJ6_9GAMM</name>
<dbReference type="InterPro" id="IPR019734">
    <property type="entry name" value="TPR_rpt"/>
</dbReference>
<dbReference type="AlphaFoldDB" id="A0A193LIJ6"/>
<keyword evidence="3" id="KW-1185">Reference proteome</keyword>
<reference evidence="2 3" key="1">
    <citation type="submission" date="2016-06" db="EMBL/GenBank/DDBJ databases">
        <title>Complete genome sequence of a deep-branching marine Gamma Proteobacterium Woeseia oceani type strain XK5.</title>
        <authorList>
            <person name="Mu D."/>
            <person name="Du Z."/>
        </authorList>
    </citation>
    <scope>NUCLEOTIDE SEQUENCE [LARGE SCALE GENOMIC DNA]</scope>
    <source>
        <strain evidence="2 3">XK5</strain>
    </source>
</reference>
<organism evidence="2 3">
    <name type="scientific">Woeseia oceani</name>
    <dbReference type="NCBI Taxonomy" id="1548547"/>
    <lineage>
        <taxon>Bacteria</taxon>
        <taxon>Pseudomonadati</taxon>
        <taxon>Pseudomonadota</taxon>
        <taxon>Gammaproteobacteria</taxon>
        <taxon>Woeseiales</taxon>
        <taxon>Woeseiaceae</taxon>
        <taxon>Woeseia</taxon>
    </lineage>
</organism>
<dbReference type="SUPFAM" id="SSF48452">
    <property type="entry name" value="TPR-like"/>
    <property type="match status" value="2"/>
</dbReference>
<dbReference type="STRING" id="1548547.BA177_14700"/>
<dbReference type="Gene3D" id="1.25.40.10">
    <property type="entry name" value="Tetratricopeptide repeat domain"/>
    <property type="match status" value="2"/>
</dbReference>